<dbReference type="EMBL" id="LJCR01000838">
    <property type="protein sequence ID" value="KPV51627.1"/>
    <property type="molecule type" value="Genomic_DNA"/>
</dbReference>
<protein>
    <recommendedName>
        <fullName evidence="3">DUF2268 domain-containing protein</fullName>
    </recommendedName>
</protein>
<dbReference type="Proteomes" id="UP000050509">
    <property type="component" value="Unassembled WGS sequence"/>
</dbReference>
<accession>A0A0P9D0X8</accession>
<reference evidence="1 2" key="1">
    <citation type="submission" date="2015-09" db="EMBL/GenBank/DDBJ databases">
        <title>Draft genome sequence of Kouleothrix aurantiaca JCM 19913.</title>
        <authorList>
            <person name="Hemp J."/>
        </authorList>
    </citation>
    <scope>NUCLEOTIDE SEQUENCE [LARGE SCALE GENOMIC DNA]</scope>
    <source>
        <strain evidence="1 2">COM-B</strain>
    </source>
</reference>
<gene>
    <name evidence="1" type="ORF">SE17_20135</name>
</gene>
<feature type="non-terminal residue" evidence="1">
    <location>
        <position position="1"/>
    </location>
</feature>
<evidence type="ECO:0000313" key="1">
    <source>
        <dbReference type="EMBL" id="KPV51627.1"/>
    </source>
</evidence>
<sequence>VGKNTFTEQQIIDRAAKFERVLIAAEDYFGTRLKHRVSIGFYRTPTARGVRGMAYTDQGRAEIYYRPEEDIGNATTVVMHELGHHLEAQRYGEDNQRKADTILHEGMATWIASIRWLDKCGASTWRERAQQLKASGIPLRLLTAEDSGANNAYEMWASFVDYLTRQYGWDAVDRLYVSGRGRAPGSANYEKVLGKPLDELADDWRAWIDR</sequence>
<proteinExistence type="predicted"/>
<name>A0A0P9D0X8_9CHLR</name>
<dbReference type="PATRIC" id="fig|186479.3.peg.10408"/>
<keyword evidence="2" id="KW-1185">Reference proteome</keyword>
<organism evidence="1 2">
    <name type="scientific">Kouleothrix aurantiaca</name>
    <dbReference type="NCBI Taxonomy" id="186479"/>
    <lineage>
        <taxon>Bacteria</taxon>
        <taxon>Bacillati</taxon>
        <taxon>Chloroflexota</taxon>
        <taxon>Chloroflexia</taxon>
        <taxon>Chloroflexales</taxon>
        <taxon>Roseiflexineae</taxon>
        <taxon>Roseiflexaceae</taxon>
        <taxon>Kouleothrix</taxon>
    </lineage>
</organism>
<dbReference type="AlphaFoldDB" id="A0A0P9D0X8"/>
<comment type="caution">
    <text evidence="1">The sequence shown here is derived from an EMBL/GenBank/DDBJ whole genome shotgun (WGS) entry which is preliminary data.</text>
</comment>
<evidence type="ECO:0008006" key="3">
    <source>
        <dbReference type="Google" id="ProtNLM"/>
    </source>
</evidence>
<evidence type="ECO:0000313" key="2">
    <source>
        <dbReference type="Proteomes" id="UP000050509"/>
    </source>
</evidence>